<protein>
    <submittedName>
        <fullName evidence="2">Sugar phosphate isomerase/epimerase</fullName>
    </submittedName>
</protein>
<evidence type="ECO:0000313" key="3">
    <source>
        <dbReference type="Proteomes" id="UP000551327"/>
    </source>
</evidence>
<name>A0A7X1FZZ8_9SPHN</name>
<dbReference type="RefSeq" id="WP_185679968.1">
    <property type="nucleotide sequence ID" value="NZ_JACLAX010000014.1"/>
</dbReference>
<dbReference type="PANTHER" id="PTHR12110">
    <property type="entry name" value="HYDROXYPYRUVATE ISOMERASE"/>
    <property type="match status" value="1"/>
</dbReference>
<dbReference type="GO" id="GO:0016853">
    <property type="term" value="F:isomerase activity"/>
    <property type="evidence" value="ECO:0007669"/>
    <property type="project" value="UniProtKB-KW"/>
</dbReference>
<evidence type="ECO:0000259" key="1">
    <source>
        <dbReference type="Pfam" id="PF01261"/>
    </source>
</evidence>
<feature type="domain" description="Xylose isomerase-like TIM barrel" evidence="1">
    <location>
        <begin position="60"/>
        <end position="315"/>
    </location>
</feature>
<dbReference type="Pfam" id="PF01261">
    <property type="entry name" value="AP_endonuc_2"/>
    <property type="match status" value="1"/>
</dbReference>
<gene>
    <name evidence="2" type="ORF">H7F53_13200</name>
</gene>
<keyword evidence="2" id="KW-0413">Isomerase</keyword>
<proteinExistence type="predicted"/>
<dbReference type="SUPFAM" id="SSF51658">
    <property type="entry name" value="Xylose isomerase-like"/>
    <property type="match status" value="1"/>
</dbReference>
<accession>A0A7X1FZZ8</accession>
<reference evidence="2 3" key="1">
    <citation type="submission" date="2020-08" db="EMBL/GenBank/DDBJ databases">
        <title>The genome sequence of type strain Novosphingobium piscinae KCTC 42194.</title>
        <authorList>
            <person name="Liu Y."/>
        </authorList>
    </citation>
    <scope>NUCLEOTIDE SEQUENCE [LARGE SCALE GENOMIC DNA]</scope>
    <source>
        <strain evidence="2 3">KCTC 42194</strain>
    </source>
</reference>
<dbReference type="EMBL" id="JACLAX010000014">
    <property type="protein sequence ID" value="MBC2670105.1"/>
    <property type="molecule type" value="Genomic_DNA"/>
</dbReference>
<dbReference type="Gene3D" id="3.20.20.150">
    <property type="entry name" value="Divalent-metal-dependent TIM barrel enzymes"/>
    <property type="match status" value="1"/>
</dbReference>
<dbReference type="InterPro" id="IPR036237">
    <property type="entry name" value="Xyl_isomerase-like_sf"/>
</dbReference>
<sequence>MTHPLDRRTLLAGLGAAGLAAAVPAGAARRTPLFKRIGKPLGIQLYALGEAPRKDLAGTLRRLAAMGYRDIELPGFYDRTPQALRAEAEAAGVRYGSIHLGLPPRVAPGALSLMSSPQQLADALGALGVTKAVLPMPLLPETFAAPASGDPRDALASAVDAGGLDMWKRLAALLNDRAAALKPFGIALGYHNHNMEFRPQGGTTGWATLLGELDPALVFIELDLGWAAAGGIDPAAELRRLKGRVRMVHLKDIKATTTTNYALRQDPAEVGQGKLDWRAILPACAAAGVEHYYVEQEPPYTRDRFASMQISADFLSRFTG</sequence>
<dbReference type="InterPro" id="IPR013022">
    <property type="entry name" value="Xyl_isomerase-like_TIM-brl"/>
</dbReference>
<comment type="caution">
    <text evidence="2">The sequence shown here is derived from an EMBL/GenBank/DDBJ whole genome shotgun (WGS) entry which is preliminary data.</text>
</comment>
<evidence type="ECO:0000313" key="2">
    <source>
        <dbReference type="EMBL" id="MBC2670105.1"/>
    </source>
</evidence>
<dbReference type="Proteomes" id="UP000551327">
    <property type="component" value="Unassembled WGS sequence"/>
</dbReference>
<dbReference type="InterPro" id="IPR050312">
    <property type="entry name" value="IolE/XylAMocC-like"/>
</dbReference>
<dbReference type="PANTHER" id="PTHR12110:SF41">
    <property type="entry name" value="INOSOSE DEHYDRATASE"/>
    <property type="match status" value="1"/>
</dbReference>
<dbReference type="PROSITE" id="PS51318">
    <property type="entry name" value="TAT"/>
    <property type="match status" value="1"/>
</dbReference>
<dbReference type="InterPro" id="IPR006311">
    <property type="entry name" value="TAT_signal"/>
</dbReference>
<dbReference type="AlphaFoldDB" id="A0A7X1FZZ8"/>
<organism evidence="2 3">
    <name type="scientific">Novosphingobium piscinae</name>
    <dbReference type="NCBI Taxonomy" id="1507448"/>
    <lineage>
        <taxon>Bacteria</taxon>
        <taxon>Pseudomonadati</taxon>
        <taxon>Pseudomonadota</taxon>
        <taxon>Alphaproteobacteria</taxon>
        <taxon>Sphingomonadales</taxon>
        <taxon>Sphingomonadaceae</taxon>
        <taxon>Novosphingobium</taxon>
    </lineage>
</organism>
<keyword evidence="3" id="KW-1185">Reference proteome</keyword>